<evidence type="ECO:0000313" key="7">
    <source>
        <dbReference type="Proteomes" id="UP001221566"/>
    </source>
</evidence>
<feature type="domain" description="Solute-binding protein family 3/N-terminal" evidence="5">
    <location>
        <begin position="57"/>
        <end position="289"/>
    </location>
</feature>
<organism evidence="6 7">
    <name type="scientific">Vogesella indigofera</name>
    <name type="common">Pseudomonas indigofera</name>
    <dbReference type="NCBI Taxonomy" id="45465"/>
    <lineage>
        <taxon>Bacteria</taxon>
        <taxon>Pseudomonadati</taxon>
        <taxon>Pseudomonadota</taxon>
        <taxon>Betaproteobacteria</taxon>
        <taxon>Neisseriales</taxon>
        <taxon>Chromobacteriaceae</taxon>
        <taxon>Vogesella</taxon>
    </lineage>
</organism>
<keyword evidence="2" id="KW-0813">Transport</keyword>
<proteinExistence type="inferred from homology"/>
<name>A0ABT5I4N0_VOGIN</name>
<dbReference type="RefSeq" id="WP_272803244.1">
    <property type="nucleotide sequence ID" value="NZ_JAQQKY010000005.1"/>
</dbReference>
<evidence type="ECO:0000256" key="4">
    <source>
        <dbReference type="SAM" id="SignalP"/>
    </source>
</evidence>
<dbReference type="InterPro" id="IPR001638">
    <property type="entry name" value="Solute-binding_3/MltF_N"/>
</dbReference>
<feature type="chain" id="PRO_5045682599" evidence="4">
    <location>
        <begin position="47"/>
        <end position="318"/>
    </location>
</feature>
<reference evidence="6 7" key="1">
    <citation type="submission" date="2023-01" db="EMBL/GenBank/DDBJ databases">
        <title>Novel species of the genus Vogesella isolated from rivers.</title>
        <authorList>
            <person name="Lu H."/>
        </authorList>
    </citation>
    <scope>NUCLEOTIDE SEQUENCE [LARGE SCALE GENOMIC DNA]</scope>
    <source>
        <strain evidence="6 7">SH7W</strain>
    </source>
</reference>
<evidence type="ECO:0000259" key="5">
    <source>
        <dbReference type="SMART" id="SM00062"/>
    </source>
</evidence>
<dbReference type="Pfam" id="PF00497">
    <property type="entry name" value="SBP_bac_3"/>
    <property type="match status" value="1"/>
</dbReference>
<gene>
    <name evidence="6" type="ORF">PQU93_10065</name>
</gene>
<keyword evidence="7" id="KW-1185">Reference proteome</keyword>
<dbReference type="Proteomes" id="UP001221566">
    <property type="component" value="Unassembled WGS sequence"/>
</dbReference>
<dbReference type="CDD" id="cd13688">
    <property type="entry name" value="PBP2_GltI_DEBP"/>
    <property type="match status" value="1"/>
</dbReference>
<evidence type="ECO:0000256" key="1">
    <source>
        <dbReference type="ARBA" id="ARBA00010333"/>
    </source>
</evidence>
<comment type="caution">
    <text evidence="6">The sequence shown here is derived from an EMBL/GenBank/DDBJ whole genome shotgun (WGS) entry which is preliminary data.</text>
</comment>
<dbReference type="PANTHER" id="PTHR30085:SF2">
    <property type="entry name" value="GLUTAMATE_ASPARTATE IMPORT SOLUTE-BINDING PROTEIN"/>
    <property type="match status" value="1"/>
</dbReference>
<feature type="signal peptide" evidence="4">
    <location>
        <begin position="1"/>
        <end position="46"/>
    </location>
</feature>
<dbReference type="PANTHER" id="PTHR30085">
    <property type="entry name" value="AMINO ACID ABC TRANSPORTER PERMEASE"/>
    <property type="match status" value="1"/>
</dbReference>
<dbReference type="SMART" id="SM00062">
    <property type="entry name" value="PBPb"/>
    <property type="match status" value="1"/>
</dbReference>
<dbReference type="EMBL" id="JAQQKY010000005">
    <property type="protein sequence ID" value="MDC7691128.1"/>
    <property type="molecule type" value="Genomic_DNA"/>
</dbReference>
<accession>A0ABT5I4N0</accession>
<dbReference type="Gene3D" id="3.40.190.10">
    <property type="entry name" value="Periplasmic binding protein-like II"/>
    <property type="match status" value="2"/>
</dbReference>
<comment type="similarity">
    <text evidence="1">Belongs to the bacterial solute-binding protein 3 family.</text>
</comment>
<evidence type="ECO:0000256" key="3">
    <source>
        <dbReference type="ARBA" id="ARBA00022729"/>
    </source>
</evidence>
<dbReference type="SUPFAM" id="SSF53850">
    <property type="entry name" value="Periplasmic binding protein-like II"/>
    <property type="match status" value="1"/>
</dbReference>
<evidence type="ECO:0000313" key="6">
    <source>
        <dbReference type="EMBL" id="MDC7691128.1"/>
    </source>
</evidence>
<sequence length="318" mass="34560">MLLAESALMVTGPSCLPEGNHMKTMNLKPATLLIASLAAMSSFVQAQTLDKILETNRITVSYREAAVPFSYRPAEHKPMGFAVDLTEAIVGDVRTRLNKPGLVVAYMPVSAQDRIPLLVNGSYDLECGSTTNNAARGKVVAFAVSHFYAGTRLLVKTGSKIKNYADLAGQTVATTAGSTNEKVVRKYSADHNLGMQFVLGKDYGESLALLENNSAAALALDDILLFGLRANAREPAALSVVGDTLQVEPYGCMLRKDDPEFKKLVDGTIARLMQSGEFERLYQKWFESPIPPNGVMLNMPMSDRLRANLKALSDQPEQ</sequence>
<keyword evidence="3 4" id="KW-0732">Signal</keyword>
<protein>
    <submittedName>
        <fullName evidence="6">Amino acid ABC transporter substrate-binding protein</fullName>
    </submittedName>
</protein>
<evidence type="ECO:0000256" key="2">
    <source>
        <dbReference type="ARBA" id="ARBA00022448"/>
    </source>
</evidence>
<dbReference type="InterPro" id="IPR051455">
    <property type="entry name" value="Bact_solute-bind_prot3"/>
</dbReference>